<evidence type="ECO:0000313" key="2">
    <source>
        <dbReference type="EMBL" id="TRZ04164.1"/>
    </source>
</evidence>
<organism evidence="2 3">
    <name type="scientific">Danionella cerebrum</name>
    <dbReference type="NCBI Taxonomy" id="2873325"/>
    <lineage>
        <taxon>Eukaryota</taxon>
        <taxon>Metazoa</taxon>
        <taxon>Chordata</taxon>
        <taxon>Craniata</taxon>
        <taxon>Vertebrata</taxon>
        <taxon>Euteleostomi</taxon>
        <taxon>Actinopterygii</taxon>
        <taxon>Neopterygii</taxon>
        <taxon>Teleostei</taxon>
        <taxon>Ostariophysi</taxon>
        <taxon>Cypriniformes</taxon>
        <taxon>Danionidae</taxon>
        <taxon>Danioninae</taxon>
        <taxon>Danionella</taxon>
    </lineage>
</organism>
<dbReference type="AlphaFoldDB" id="A0A553RPQ4"/>
<dbReference type="Gene3D" id="3.10.20.90">
    <property type="entry name" value="Phosphatidylinositol 3-kinase Catalytic Subunit, Chain A, domain 1"/>
    <property type="match status" value="1"/>
</dbReference>
<reference evidence="2 3" key="1">
    <citation type="journal article" date="2019" name="Sci. Data">
        <title>Hybrid genome assembly and annotation of Danionella translucida.</title>
        <authorList>
            <person name="Kadobianskyi M."/>
            <person name="Schulze L."/>
            <person name="Schuelke M."/>
            <person name="Judkewitz B."/>
        </authorList>
    </citation>
    <scope>NUCLEOTIDE SEQUENCE [LARGE SCALE GENOMIC DNA]</scope>
    <source>
        <strain evidence="2 3">Bolton</strain>
    </source>
</reference>
<dbReference type="STRING" id="623744.A0A553RPQ4"/>
<dbReference type="Proteomes" id="UP000316079">
    <property type="component" value="Unassembled WGS sequence"/>
</dbReference>
<name>A0A553RPQ4_9TELE</name>
<dbReference type="InterPro" id="IPR029071">
    <property type="entry name" value="Ubiquitin-like_domsf"/>
</dbReference>
<gene>
    <name evidence="2" type="ORF">DNTS_009551</name>
</gene>
<dbReference type="SUPFAM" id="SSF54236">
    <property type="entry name" value="Ubiquitin-like"/>
    <property type="match status" value="1"/>
</dbReference>
<feature type="domain" description="Ubiquitin-like" evidence="1">
    <location>
        <begin position="30"/>
        <end position="90"/>
    </location>
</feature>
<comment type="caution">
    <text evidence="2">The sequence shown here is derived from an EMBL/GenBank/DDBJ whole genome shotgun (WGS) entry which is preliminary data.</text>
</comment>
<evidence type="ECO:0000313" key="3">
    <source>
        <dbReference type="Proteomes" id="UP000316079"/>
    </source>
</evidence>
<accession>A0A553RPQ4</accession>
<sequence>MGKIYQIQVIGIKGEKITIDVATSEEEFNKMTIMQFKKKLAKKVPGGSGDEESSMRLLYADKQLDEQDTFLQHQIKDRSTIFLILRLPGGFIQF</sequence>
<dbReference type="CDD" id="cd17039">
    <property type="entry name" value="Ubl_ubiquitin_like"/>
    <property type="match status" value="1"/>
</dbReference>
<dbReference type="PROSITE" id="PS50053">
    <property type="entry name" value="UBIQUITIN_2"/>
    <property type="match status" value="1"/>
</dbReference>
<dbReference type="InterPro" id="IPR000626">
    <property type="entry name" value="Ubiquitin-like_dom"/>
</dbReference>
<dbReference type="EMBL" id="SRMA01001009">
    <property type="protein sequence ID" value="TRZ04164.1"/>
    <property type="molecule type" value="Genomic_DNA"/>
</dbReference>
<dbReference type="OrthoDB" id="428577at2759"/>
<dbReference type="Pfam" id="PF00240">
    <property type="entry name" value="ubiquitin"/>
    <property type="match status" value="1"/>
</dbReference>
<keyword evidence="3" id="KW-1185">Reference proteome</keyword>
<dbReference type="SMART" id="SM00213">
    <property type="entry name" value="UBQ"/>
    <property type="match status" value="1"/>
</dbReference>
<protein>
    <recommendedName>
        <fullName evidence="1">Ubiquitin-like domain-containing protein</fullName>
    </recommendedName>
</protein>
<evidence type="ECO:0000259" key="1">
    <source>
        <dbReference type="PROSITE" id="PS50053"/>
    </source>
</evidence>
<proteinExistence type="predicted"/>